<evidence type="ECO:0000313" key="3">
    <source>
        <dbReference type="Proteomes" id="UP000037460"/>
    </source>
</evidence>
<evidence type="ECO:0000256" key="1">
    <source>
        <dbReference type="SAM" id="Phobius"/>
    </source>
</evidence>
<feature type="transmembrane region" description="Helical" evidence="1">
    <location>
        <begin position="56"/>
        <end position="80"/>
    </location>
</feature>
<name>A0A0M0KA86_9EUKA</name>
<reference evidence="3" key="1">
    <citation type="journal article" date="2015" name="PLoS Genet.">
        <title>Genome Sequence and Transcriptome Analyses of Chrysochromulina tobin: Metabolic Tools for Enhanced Algal Fitness in the Prominent Order Prymnesiales (Haptophyceae).</title>
        <authorList>
            <person name="Hovde B.T."/>
            <person name="Deodato C.R."/>
            <person name="Hunsperger H.M."/>
            <person name="Ryken S.A."/>
            <person name="Yost W."/>
            <person name="Jha R.K."/>
            <person name="Patterson J."/>
            <person name="Monnat R.J. Jr."/>
            <person name="Barlow S.B."/>
            <person name="Starkenburg S.R."/>
            <person name="Cattolico R.A."/>
        </authorList>
    </citation>
    <scope>NUCLEOTIDE SEQUENCE</scope>
    <source>
        <strain evidence="3">CCMP291</strain>
    </source>
</reference>
<evidence type="ECO:0000313" key="2">
    <source>
        <dbReference type="EMBL" id="KOO35709.1"/>
    </source>
</evidence>
<keyword evidence="1" id="KW-0812">Transmembrane</keyword>
<dbReference type="Proteomes" id="UP000037460">
    <property type="component" value="Unassembled WGS sequence"/>
</dbReference>
<sequence>MKIPIVDDVLDYLTNKGGYTGFTEGQLKSGQPLTEADMSMVNFGKQRETDNTVTTIFVLLLLATPFIVGSAGFSLGVFVVPSFVKF</sequence>
<comment type="caution">
    <text evidence="2">The sequence shown here is derived from an EMBL/GenBank/DDBJ whole genome shotgun (WGS) entry which is preliminary data.</text>
</comment>
<keyword evidence="3" id="KW-1185">Reference proteome</keyword>
<keyword evidence="1" id="KW-0472">Membrane</keyword>
<protein>
    <submittedName>
        <fullName evidence="2">Uncharacterized protein</fullName>
    </submittedName>
</protein>
<dbReference type="AlphaFoldDB" id="A0A0M0KA86"/>
<gene>
    <name evidence="2" type="ORF">Ctob_015592</name>
</gene>
<keyword evidence="1" id="KW-1133">Transmembrane helix</keyword>
<accession>A0A0M0KA86</accession>
<dbReference type="EMBL" id="JWZX01000779">
    <property type="protein sequence ID" value="KOO35709.1"/>
    <property type="molecule type" value="Genomic_DNA"/>
</dbReference>
<organism evidence="2 3">
    <name type="scientific">Chrysochromulina tobinii</name>
    <dbReference type="NCBI Taxonomy" id="1460289"/>
    <lineage>
        <taxon>Eukaryota</taxon>
        <taxon>Haptista</taxon>
        <taxon>Haptophyta</taxon>
        <taxon>Prymnesiophyceae</taxon>
        <taxon>Prymnesiales</taxon>
        <taxon>Chrysochromulinaceae</taxon>
        <taxon>Chrysochromulina</taxon>
    </lineage>
</organism>
<proteinExistence type="predicted"/>